<dbReference type="OrthoDB" id="2435937at2"/>
<dbReference type="InterPro" id="IPR013078">
    <property type="entry name" value="His_Pase_superF_clade-1"/>
</dbReference>
<gene>
    <name evidence="1" type="ORF">PIL02S_01533</name>
</gene>
<name>A0A2W0CBC0_9BACL</name>
<organism evidence="1 2">
    <name type="scientific">Paenibacillus illinoisensis</name>
    <dbReference type="NCBI Taxonomy" id="59845"/>
    <lineage>
        <taxon>Bacteria</taxon>
        <taxon>Bacillati</taxon>
        <taxon>Bacillota</taxon>
        <taxon>Bacilli</taxon>
        <taxon>Bacillales</taxon>
        <taxon>Paenibacillaceae</taxon>
        <taxon>Paenibacillus</taxon>
    </lineage>
</organism>
<dbReference type="EC" id="5.4.2.12" evidence="1"/>
<dbReference type="RefSeq" id="WP_095360377.1">
    <property type="nucleotide sequence ID" value="NZ_JAXBDC010000002.1"/>
</dbReference>
<proteinExistence type="predicted"/>
<keyword evidence="1" id="KW-0413">Isomerase</keyword>
<protein>
    <submittedName>
        <fullName evidence="1">Phosphoglycerate mutase</fullName>
        <ecNumber evidence="1">5.4.2.12</ecNumber>
    </submittedName>
</protein>
<dbReference type="InterPro" id="IPR029033">
    <property type="entry name" value="His_PPase_superfam"/>
</dbReference>
<evidence type="ECO:0000313" key="1">
    <source>
        <dbReference type="EMBL" id="PYY29936.1"/>
    </source>
</evidence>
<dbReference type="AlphaFoldDB" id="A0A2W0CBC0"/>
<dbReference type="Proteomes" id="UP000247459">
    <property type="component" value="Unassembled WGS sequence"/>
</dbReference>
<dbReference type="CDD" id="cd07067">
    <property type="entry name" value="HP_PGM_like"/>
    <property type="match status" value="1"/>
</dbReference>
<dbReference type="Pfam" id="PF00300">
    <property type="entry name" value="His_Phos_1"/>
    <property type="match status" value="1"/>
</dbReference>
<dbReference type="Gene3D" id="3.40.50.1240">
    <property type="entry name" value="Phosphoglycerate mutase-like"/>
    <property type="match status" value="1"/>
</dbReference>
<dbReference type="GO" id="GO:0004619">
    <property type="term" value="F:phosphoglycerate mutase activity"/>
    <property type="evidence" value="ECO:0007669"/>
    <property type="project" value="UniProtKB-EC"/>
</dbReference>
<evidence type="ECO:0000313" key="2">
    <source>
        <dbReference type="Proteomes" id="UP000247459"/>
    </source>
</evidence>
<dbReference type="SMART" id="SM00855">
    <property type="entry name" value="PGAM"/>
    <property type="match status" value="1"/>
</dbReference>
<accession>A0A2W0CBC0</accession>
<dbReference type="SUPFAM" id="SSF53254">
    <property type="entry name" value="Phosphoglycerate mutase-like"/>
    <property type="match status" value="1"/>
</dbReference>
<sequence>MDITFIRHGHGEHLIDYPNRLNELHPGLTELGESQVTTLCKQLKLDPHDVILVSPTRRTIETALLLTTAEHLTICPFVGPRMFPQDPEYAPFICDQIYSKEELDTQFPGLSVLDFGLECWDEGVNRMDGHQFEVLAKGLLQWCREQDSNIYIISHDGTITNYRILLGEKGLSRRDFLGEAGKYTIKNF</sequence>
<dbReference type="EMBL" id="PRLG01000013">
    <property type="protein sequence ID" value="PYY29936.1"/>
    <property type="molecule type" value="Genomic_DNA"/>
</dbReference>
<reference evidence="1 2" key="1">
    <citation type="submission" date="2018-01" db="EMBL/GenBank/DDBJ databases">
        <title>Genome sequence of the PGP bacterium Paenibacillus illinoisensis E3.</title>
        <authorList>
            <person name="Rolli E."/>
            <person name="Marasco R."/>
            <person name="Bessem C."/>
            <person name="Michoud G."/>
            <person name="Gaiarsa S."/>
            <person name="Borin S."/>
            <person name="Daffonchio D."/>
        </authorList>
    </citation>
    <scope>NUCLEOTIDE SEQUENCE [LARGE SCALE GENOMIC DNA]</scope>
    <source>
        <strain evidence="1 2">E3</strain>
    </source>
</reference>
<comment type="caution">
    <text evidence="1">The sequence shown here is derived from an EMBL/GenBank/DDBJ whole genome shotgun (WGS) entry which is preliminary data.</text>
</comment>